<protein>
    <submittedName>
        <fullName evidence="2">Uncharacterized protein</fullName>
    </submittedName>
</protein>
<feature type="transmembrane region" description="Helical" evidence="1">
    <location>
        <begin position="12"/>
        <end position="34"/>
    </location>
</feature>
<keyword evidence="1" id="KW-1133">Transmembrane helix</keyword>
<dbReference type="AlphaFoldDB" id="A0A1N7NU67"/>
<keyword evidence="1" id="KW-0812">Transmembrane</keyword>
<dbReference type="STRING" id="551459.SAMN05421796_10973"/>
<evidence type="ECO:0000313" key="2">
    <source>
        <dbReference type="EMBL" id="SIT01828.1"/>
    </source>
</evidence>
<accession>A0A1N7NU67</accession>
<proteinExistence type="predicted"/>
<dbReference type="RefSeq" id="WP_159439275.1">
    <property type="nucleotide sequence ID" value="NZ_FTOJ01000009.1"/>
</dbReference>
<evidence type="ECO:0000256" key="1">
    <source>
        <dbReference type="SAM" id="Phobius"/>
    </source>
</evidence>
<gene>
    <name evidence="2" type="ORF">SAMN05421796_10973</name>
</gene>
<keyword evidence="1" id="KW-0472">Membrane</keyword>
<name>A0A1N7NU67_9FLAO</name>
<sequence>MEPKQKNKPNALVVTLVALIALMIVIYFIFVMFFPTVFESLNTGEIQPVKTD</sequence>
<dbReference type="Proteomes" id="UP000186246">
    <property type="component" value="Unassembled WGS sequence"/>
</dbReference>
<dbReference type="EMBL" id="FTOJ01000009">
    <property type="protein sequence ID" value="SIT01828.1"/>
    <property type="molecule type" value="Genomic_DNA"/>
</dbReference>
<reference evidence="3" key="1">
    <citation type="submission" date="2017-01" db="EMBL/GenBank/DDBJ databases">
        <authorList>
            <person name="Varghese N."/>
            <person name="Submissions S."/>
        </authorList>
    </citation>
    <scope>NUCLEOTIDE SEQUENCE [LARGE SCALE GENOMIC DNA]</scope>
    <source>
        <strain evidence="3">DSM 21068</strain>
    </source>
</reference>
<evidence type="ECO:0000313" key="3">
    <source>
        <dbReference type="Proteomes" id="UP000186246"/>
    </source>
</evidence>
<organism evidence="2 3">
    <name type="scientific">Chryseobacterium piscicola</name>
    <dbReference type="NCBI Taxonomy" id="551459"/>
    <lineage>
        <taxon>Bacteria</taxon>
        <taxon>Pseudomonadati</taxon>
        <taxon>Bacteroidota</taxon>
        <taxon>Flavobacteriia</taxon>
        <taxon>Flavobacteriales</taxon>
        <taxon>Weeksellaceae</taxon>
        <taxon>Chryseobacterium group</taxon>
        <taxon>Chryseobacterium</taxon>
    </lineage>
</organism>